<accession>A0A0F9FN53</accession>
<protein>
    <submittedName>
        <fullName evidence="2">Uncharacterized protein</fullName>
    </submittedName>
</protein>
<reference evidence="2" key="1">
    <citation type="journal article" date="2015" name="Nature">
        <title>Complex archaea that bridge the gap between prokaryotes and eukaryotes.</title>
        <authorList>
            <person name="Spang A."/>
            <person name="Saw J.H."/>
            <person name="Jorgensen S.L."/>
            <person name="Zaremba-Niedzwiedzka K."/>
            <person name="Martijn J."/>
            <person name="Lind A.E."/>
            <person name="van Eijk R."/>
            <person name="Schleper C."/>
            <person name="Guy L."/>
            <person name="Ettema T.J."/>
        </authorList>
    </citation>
    <scope>NUCLEOTIDE SEQUENCE</scope>
</reference>
<organism evidence="2">
    <name type="scientific">marine sediment metagenome</name>
    <dbReference type="NCBI Taxonomy" id="412755"/>
    <lineage>
        <taxon>unclassified sequences</taxon>
        <taxon>metagenomes</taxon>
        <taxon>ecological metagenomes</taxon>
    </lineage>
</organism>
<comment type="caution">
    <text evidence="2">The sequence shown here is derived from an EMBL/GenBank/DDBJ whole genome shotgun (WGS) entry which is preliminary data.</text>
</comment>
<evidence type="ECO:0000256" key="1">
    <source>
        <dbReference type="SAM" id="MobiDB-lite"/>
    </source>
</evidence>
<sequence length="77" mass="9174">MARQAGGSINKAKGRRIRVNEEANKRFQHRYNMTRGEWAQQKKEWRKDGEGFKIDLAYRKAFKMVNVMQVTKPQNNF</sequence>
<feature type="region of interest" description="Disordered" evidence="1">
    <location>
        <begin position="1"/>
        <end position="20"/>
    </location>
</feature>
<dbReference type="AlphaFoldDB" id="A0A0F9FN53"/>
<name>A0A0F9FN53_9ZZZZ</name>
<proteinExistence type="predicted"/>
<evidence type="ECO:0000313" key="2">
    <source>
        <dbReference type="EMBL" id="KKL87663.1"/>
    </source>
</evidence>
<gene>
    <name evidence="2" type="ORF">LCGC14_1932450</name>
</gene>
<dbReference type="EMBL" id="LAZR01020775">
    <property type="protein sequence ID" value="KKL87663.1"/>
    <property type="molecule type" value="Genomic_DNA"/>
</dbReference>